<name>A0ABT0H8M4_9FLAO</name>
<evidence type="ECO:0000313" key="4">
    <source>
        <dbReference type="Proteomes" id="UP001203687"/>
    </source>
</evidence>
<organism evidence="3 4">
    <name type="scientific">Psychroserpens algicola</name>
    <dbReference type="NCBI Taxonomy" id="1719034"/>
    <lineage>
        <taxon>Bacteria</taxon>
        <taxon>Pseudomonadati</taxon>
        <taxon>Bacteroidota</taxon>
        <taxon>Flavobacteriia</taxon>
        <taxon>Flavobacteriales</taxon>
        <taxon>Flavobacteriaceae</taxon>
        <taxon>Psychroserpens</taxon>
    </lineage>
</organism>
<sequence>MNKTRNIYFTSDHHFGHENIIKFTNRPFGSVEDMDQELIKRWNSRVNKHDKVYHLGDFGLCKAERLRDILEQLNGKIFLIRGNHEGAALANPNRFEWIKDYFELNVNDADAPNGKQKIILLHYAMRVWRSSFRGTWHLYGHSHGTLQDDPTMNSFDVGVDCHDFYPISYEEVKHLMSFKTWEPPFKN</sequence>
<dbReference type="Proteomes" id="UP001203687">
    <property type="component" value="Unassembled WGS sequence"/>
</dbReference>
<dbReference type="EMBL" id="JALPQF010000005">
    <property type="protein sequence ID" value="MCK8480369.1"/>
    <property type="molecule type" value="Genomic_DNA"/>
</dbReference>
<comment type="similarity">
    <text evidence="1">Belongs to the metallophosphoesterase superfamily. YfcE family.</text>
</comment>
<dbReference type="InterPro" id="IPR029052">
    <property type="entry name" value="Metallo-depent_PP-like"/>
</dbReference>
<protein>
    <submittedName>
        <fullName evidence="3">Metallophosphoesterase family protein</fullName>
    </submittedName>
</protein>
<evidence type="ECO:0000256" key="1">
    <source>
        <dbReference type="ARBA" id="ARBA00008950"/>
    </source>
</evidence>
<dbReference type="Pfam" id="PF12850">
    <property type="entry name" value="Metallophos_2"/>
    <property type="match status" value="1"/>
</dbReference>
<evidence type="ECO:0000313" key="3">
    <source>
        <dbReference type="EMBL" id="MCK8480369.1"/>
    </source>
</evidence>
<accession>A0ABT0H8M4</accession>
<dbReference type="Gene3D" id="3.60.21.10">
    <property type="match status" value="1"/>
</dbReference>
<proteinExistence type="inferred from homology"/>
<dbReference type="RefSeq" id="WP_248412489.1">
    <property type="nucleotide sequence ID" value="NZ_JALPQF010000005.1"/>
</dbReference>
<gene>
    <name evidence="3" type="ORF">MUY34_07035</name>
</gene>
<dbReference type="SUPFAM" id="SSF56300">
    <property type="entry name" value="Metallo-dependent phosphatases"/>
    <property type="match status" value="1"/>
</dbReference>
<evidence type="ECO:0000259" key="2">
    <source>
        <dbReference type="Pfam" id="PF12850"/>
    </source>
</evidence>
<feature type="domain" description="Calcineurin-like phosphoesterase" evidence="2">
    <location>
        <begin position="11"/>
        <end position="144"/>
    </location>
</feature>
<dbReference type="InterPro" id="IPR024654">
    <property type="entry name" value="Calcineurin-like_PHP_lpxH"/>
</dbReference>
<reference evidence="3" key="1">
    <citation type="submission" date="2022-04" db="EMBL/GenBank/DDBJ databases">
        <authorList>
            <person name="Ren T."/>
        </authorList>
    </citation>
    <scope>NUCLEOTIDE SEQUENCE</scope>
    <source>
        <strain evidence="3">F63249</strain>
    </source>
</reference>
<comment type="caution">
    <text evidence="3">The sequence shown here is derived from an EMBL/GenBank/DDBJ whole genome shotgun (WGS) entry which is preliminary data.</text>
</comment>
<keyword evidence="4" id="KW-1185">Reference proteome</keyword>